<dbReference type="InterPro" id="IPR050928">
    <property type="entry name" value="ATP-dep_Zn_Metalloprotease"/>
</dbReference>
<organism evidence="14">
    <name type="scientific">Gongylonema pulchrum</name>
    <dbReference type="NCBI Taxonomy" id="637853"/>
    <lineage>
        <taxon>Eukaryota</taxon>
        <taxon>Metazoa</taxon>
        <taxon>Ecdysozoa</taxon>
        <taxon>Nematoda</taxon>
        <taxon>Chromadorea</taxon>
        <taxon>Rhabditida</taxon>
        <taxon>Spirurina</taxon>
        <taxon>Spiruromorpha</taxon>
        <taxon>Spiruroidea</taxon>
        <taxon>Gongylonematidae</taxon>
        <taxon>Gongylonema</taxon>
    </lineage>
</organism>
<sequence>MDGIDSGRGIVLLGSTNRGDILDKALLRPGRFDRHIIIDLPTALERQEMFEIYLSKIKLDRHPQYYSKRLAQMTPRFSGADIANIVNEAAIRAASLKRKQVTVDDLDASLQRVLAGSEKRSRSMVDEEREIVSIIPRTSARLGFAQYSPRERKLLTKEEVTKSAYAQVQVFGMSDAVGLLSFPVIDDNKKNELEFYKKPFSMKLQQMIDRVASFFRAE</sequence>
<evidence type="ECO:0000256" key="3">
    <source>
        <dbReference type="ARBA" id="ARBA00022670"/>
    </source>
</evidence>
<reference evidence="12 13" key="2">
    <citation type="submission" date="2018-11" db="EMBL/GenBank/DDBJ databases">
        <authorList>
            <consortium name="Pathogen Informatics"/>
        </authorList>
    </citation>
    <scope>NUCLEOTIDE SEQUENCE [LARGE SCALE GENOMIC DNA]</scope>
</reference>
<reference evidence="14" key="1">
    <citation type="submission" date="2016-06" db="UniProtKB">
        <authorList>
            <consortium name="WormBaseParasite"/>
        </authorList>
    </citation>
    <scope>IDENTIFICATION</scope>
</reference>
<dbReference type="GO" id="GO:0034982">
    <property type="term" value="P:mitochondrial protein processing"/>
    <property type="evidence" value="ECO:0007669"/>
    <property type="project" value="TreeGrafter"/>
</dbReference>
<evidence type="ECO:0000256" key="1">
    <source>
        <dbReference type="ARBA" id="ARBA00001947"/>
    </source>
</evidence>
<keyword evidence="5" id="KW-0547">Nucleotide-binding</keyword>
<keyword evidence="4" id="KW-0479">Metal-binding</keyword>
<dbReference type="GO" id="GO:0004176">
    <property type="term" value="F:ATP-dependent peptidase activity"/>
    <property type="evidence" value="ECO:0007669"/>
    <property type="project" value="InterPro"/>
</dbReference>
<dbReference type="GO" id="GO:0005745">
    <property type="term" value="C:m-AAA complex"/>
    <property type="evidence" value="ECO:0007669"/>
    <property type="project" value="TreeGrafter"/>
</dbReference>
<evidence type="ECO:0000259" key="10">
    <source>
        <dbReference type="Pfam" id="PF00004"/>
    </source>
</evidence>
<keyword evidence="13" id="KW-1185">Reference proteome</keyword>
<evidence type="ECO:0000256" key="5">
    <source>
        <dbReference type="ARBA" id="ARBA00022741"/>
    </source>
</evidence>
<accession>A0A183EQT9</accession>
<dbReference type="PANTHER" id="PTHR43655:SF8">
    <property type="entry name" value="PARAPLEGIN"/>
    <property type="match status" value="1"/>
</dbReference>
<evidence type="ECO:0000259" key="11">
    <source>
        <dbReference type="Pfam" id="PF17862"/>
    </source>
</evidence>
<keyword evidence="9" id="KW-0482">Metalloprotease</keyword>
<dbReference type="Gene3D" id="1.10.8.60">
    <property type="match status" value="1"/>
</dbReference>
<keyword evidence="7" id="KW-0862">Zinc</keyword>
<evidence type="ECO:0000256" key="8">
    <source>
        <dbReference type="ARBA" id="ARBA00022840"/>
    </source>
</evidence>
<dbReference type="EMBL" id="UYRT01097510">
    <property type="protein sequence ID" value="VDN41318.1"/>
    <property type="molecule type" value="Genomic_DNA"/>
</dbReference>
<protein>
    <submittedName>
        <fullName evidence="14">ATPase_AAA_core domain-containing protein</fullName>
    </submittedName>
</protein>
<dbReference type="InterPro" id="IPR041569">
    <property type="entry name" value="AAA_lid_3"/>
</dbReference>
<evidence type="ECO:0000256" key="7">
    <source>
        <dbReference type="ARBA" id="ARBA00022833"/>
    </source>
</evidence>
<evidence type="ECO:0000313" key="14">
    <source>
        <dbReference type="WBParaSite" id="GPUH_0002336001-mRNA-1"/>
    </source>
</evidence>
<evidence type="ECO:0000256" key="6">
    <source>
        <dbReference type="ARBA" id="ARBA00022801"/>
    </source>
</evidence>
<dbReference type="GO" id="GO:0005524">
    <property type="term" value="F:ATP binding"/>
    <property type="evidence" value="ECO:0007669"/>
    <property type="project" value="UniProtKB-KW"/>
</dbReference>
<dbReference type="InterPro" id="IPR003959">
    <property type="entry name" value="ATPase_AAA_core"/>
</dbReference>
<proteinExistence type="inferred from homology"/>
<dbReference type="WBParaSite" id="GPUH_0002336001-mRNA-1">
    <property type="protein sequence ID" value="GPUH_0002336001-mRNA-1"/>
    <property type="gene ID" value="GPUH_0002336001"/>
</dbReference>
<evidence type="ECO:0000256" key="2">
    <source>
        <dbReference type="ARBA" id="ARBA00010550"/>
    </source>
</evidence>
<keyword evidence="6" id="KW-0378">Hydrolase</keyword>
<comment type="similarity">
    <text evidence="2">In the N-terminal section; belongs to the AAA ATPase family.</text>
</comment>
<dbReference type="GO" id="GO:0016887">
    <property type="term" value="F:ATP hydrolysis activity"/>
    <property type="evidence" value="ECO:0007669"/>
    <property type="project" value="InterPro"/>
</dbReference>
<feature type="domain" description="ATPase AAA-type core" evidence="10">
    <location>
        <begin position="1"/>
        <end position="39"/>
    </location>
</feature>
<dbReference type="Pfam" id="PF17862">
    <property type="entry name" value="AAA_lid_3"/>
    <property type="match status" value="1"/>
</dbReference>
<keyword evidence="8" id="KW-0067">ATP-binding</keyword>
<evidence type="ECO:0000256" key="4">
    <source>
        <dbReference type="ARBA" id="ARBA00022723"/>
    </source>
</evidence>
<evidence type="ECO:0000313" key="12">
    <source>
        <dbReference type="EMBL" id="VDN41318.1"/>
    </source>
</evidence>
<dbReference type="InterPro" id="IPR037219">
    <property type="entry name" value="Peptidase_M41-like"/>
</dbReference>
<dbReference type="Proteomes" id="UP000271098">
    <property type="component" value="Unassembled WGS sequence"/>
</dbReference>
<dbReference type="SUPFAM" id="SSF140990">
    <property type="entry name" value="FtsH protease domain-like"/>
    <property type="match status" value="1"/>
</dbReference>
<dbReference type="AlphaFoldDB" id="A0A183EQT9"/>
<comment type="cofactor">
    <cofactor evidence="1">
        <name>Zn(2+)</name>
        <dbReference type="ChEBI" id="CHEBI:29105"/>
    </cofactor>
</comment>
<evidence type="ECO:0000256" key="9">
    <source>
        <dbReference type="ARBA" id="ARBA00023049"/>
    </source>
</evidence>
<dbReference type="FunFam" id="1.10.8.60:FF:000019">
    <property type="entry name" value="AFG3-like AAA ATPase 2"/>
    <property type="match status" value="1"/>
</dbReference>
<dbReference type="GO" id="GO:0004222">
    <property type="term" value="F:metalloendopeptidase activity"/>
    <property type="evidence" value="ECO:0007669"/>
    <property type="project" value="InterPro"/>
</dbReference>
<dbReference type="PANTHER" id="PTHR43655">
    <property type="entry name" value="ATP-DEPENDENT PROTEASE"/>
    <property type="match status" value="1"/>
</dbReference>
<dbReference type="OrthoDB" id="1413014at2759"/>
<dbReference type="SUPFAM" id="SSF52540">
    <property type="entry name" value="P-loop containing nucleoside triphosphate hydrolases"/>
    <property type="match status" value="1"/>
</dbReference>
<gene>
    <name evidence="12" type="ORF">GPUH_LOCUS23329</name>
</gene>
<dbReference type="Gene3D" id="3.40.50.300">
    <property type="entry name" value="P-loop containing nucleotide triphosphate hydrolases"/>
    <property type="match status" value="1"/>
</dbReference>
<dbReference type="GO" id="GO:0046872">
    <property type="term" value="F:metal ion binding"/>
    <property type="evidence" value="ECO:0007669"/>
    <property type="project" value="UniProtKB-KW"/>
</dbReference>
<dbReference type="InterPro" id="IPR027417">
    <property type="entry name" value="P-loop_NTPase"/>
</dbReference>
<name>A0A183EQT9_9BILA</name>
<dbReference type="Pfam" id="PF00004">
    <property type="entry name" value="AAA"/>
    <property type="match status" value="1"/>
</dbReference>
<evidence type="ECO:0000313" key="13">
    <source>
        <dbReference type="Proteomes" id="UP000271098"/>
    </source>
</evidence>
<keyword evidence="3" id="KW-0645">Protease</keyword>
<feature type="domain" description="AAA ATPase AAA+ lid" evidence="11">
    <location>
        <begin position="68"/>
        <end position="107"/>
    </location>
</feature>